<reference evidence="2 3" key="1">
    <citation type="journal article" date="2019" name="Nat. Ecol. Evol.">
        <title>Megaphylogeny resolves global patterns of mushroom evolution.</title>
        <authorList>
            <person name="Varga T."/>
            <person name="Krizsan K."/>
            <person name="Foldi C."/>
            <person name="Dima B."/>
            <person name="Sanchez-Garcia M."/>
            <person name="Sanchez-Ramirez S."/>
            <person name="Szollosi G.J."/>
            <person name="Szarkandi J.G."/>
            <person name="Papp V."/>
            <person name="Albert L."/>
            <person name="Andreopoulos W."/>
            <person name="Angelini C."/>
            <person name="Antonin V."/>
            <person name="Barry K.W."/>
            <person name="Bougher N.L."/>
            <person name="Buchanan P."/>
            <person name="Buyck B."/>
            <person name="Bense V."/>
            <person name="Catcheside P."/>
            <person name="Chovatia M."/>
            <person name="Cooper J."/>
            <person name="Damon W."/>
            <person name="Desjardin D."/>
            <person name="Finy P."/>
            <person name="Geml J."/>
            <person name="Haridas S."/>
            <person name="Hughes K."/>
            <person name="Justo A."/>
            <person name="Karasinski D."/>
            <person name="Kautmanova I."/>
            <person name="Kiss B."/>
            <person name="Kocsube S."/>
            <person name="Kotiranta H."/>
            <person name="LaButti K.M."/>
            <person name="Lechner B.E."/>
            <person name="Liimatainen K."/>
            <person name="Lipzen A."/>
            <person name="Lukacs Z."/>
            <person name="Mihaltcheva S."/>
            <person name="Morgado L.N."/>
            <person name="Niskanen T."/>
            <person name="Noordeloos M.E."/>
            <person name="Ohm R.A."/>
            <person name="Ortiz-Santana B."/>
            <person name="Ovrebo C."/>
            <person name="Racz N."/>
            <person name="Riley R."/>
            <person name="Savchenko A."/>
            <person name="Shiryaev A."/>
            <person name="Soop K."/>
            <person name="Spirin V."/>
            <person name="Szebenyi C."/>
            <person name="Tomsovsky M."/>
            <person name="Tulloss R.E."/>
            <person name="Uehling J."/>
            <person name="Grigoriev I.V."/>
            <person name="Vagvolgyi C."/>
            <person name="Papp T."/>
            <person name="Martin F.M."/>
            <person name="Miettinen O."/>
            <person name="Hibbett D.S."/>
            <person name="Nagy L.G."/>
        </authorList>
    </citation>
    <scope>NUCLEOTIDE SEQUENCE [LARGE SCALE GENOMIC DNA]</scope>
    <source>
        <strain evidence="2 3">FP101781</strain>
    </source>
</reference>
<feature type="region of interest" description="Disordered" evidence="1">
    <location>
        <begin position="119"/>
        <end position="201"/>
    </location>
</feature>
<gene>
    <name evidence="2" type="ORF">FA13DRAFT_1791289</name>
</gene>
<feature type="compositionally biased region" description="Pro residues" evidence="1">
    <location>
        <begin position="150"/>
        <end position="164"/>
    </location>
</feature>
<dbReference type="EMBL" id="QPFP01000018">
    <property type="protein sequence ID" value="TEB31482.1"/>
    <property type="molecule type" value="Genomic_DNA"/>
</dbReference>
<accession>A0A4Y7TD39</accession>
<evidence type="ECO:0000313" key="3">
    <source>
        <dbReference type="Proteomes" id="UP000298030"/>
    </source>
</evidence>
<comment type="caution">
    <text evidence="2">The sequence shown here is derived from an EMBL/GenBank/DDBJ whole genome shotgun (WGS) entry which is preliminary data.</text>
</comment>
<dbReference type="OrthoDB" id="3129680at2759"/>
<sequence>MHGPPLPIIINHPKGQETEPNQLISLVKSVPNGGSNHHTEEFVKVVIEKIKDLEIWAESGTTFYVLLNGIRANRYIAQGWSNMSNVVVGGASKERTPGFSDFIHSFIFALAGGKRQLKNGPSTSAYPHGHWNTPVPALSPAPVSPTRTDPLPPSTPTPPTPNPPMNVASSDSESEPESGNKILAGGGLSRAQVARRQMRPAPSFLPVRGRKTEATSSLPFKAQPTIPPPQQPLNVTPPVSRATRNAVSSCPSKHNSESIVPPLCYPTTLIPPLVYQHCCRSDSPLPVVSSRTSGFPAHKLKYSTDFTSQTDLFLLSKTNLPAFVKFALRTIGWGEDVLSVVETASARETVDDFILDLGGAGVPMAEVFLIWQLLKLKATVGPEMTVCG</sequence>
<organism evidence="2 3">
    <name type="scientific">Coprinellus micaceus</name>
    <name type="common">Glistening ink-cap mushroom</name>
    <name type="synonym">Coprinus micaceus</name>
    <dbReference type="NCBI Taxonomy" id="71717"/>
    <lineage>
        <taxon>Eukaryota</taxon>
        <taxon>Fungi</taxon>
        <taxon>Dikarya</taxon>
        <taxon>Basidiomycota</taxon>
        <taxon>Agaricomycotina</taxon>
        <taxon>Agaricomycetes</taxon>
        <taxon>Agaricomycetidae</taxon>
        <taxon>Agaricales</taxon>
        <taxon>Agaricineae</taxon>
        <taxon>Psathyrellaceae</taxon>
        <taxon>Coprinellus</taxon>
    </lineage>
</organism>
<dbReference type="Proteomes" id="UP000298030">
    <property type="component" value="Unassembled WGS sequence"/>
</dbReference>
<feature type="region of interest" description="Disordered" evidence="1">
    <location>
        <begin position="216"/>
        <end position="238"/>
    </location>
</feature>
<dbReference type="AlphaFoldDB" id="A0A4Y7TD39"/>
<protein>
    <submittedName>
        <fullName evidence="2">Uncharacterized protein</fullName>
    </submittedName>
</protein>
<evidence type="ECO:0000256" key="1">
    <source>
        <dbReference type="SAM" id="MobiDB-lite"/>
    </source>
</evidence>
<evidence type="ECO:0000313" key="2">
    <source>
        <dbReference type="EMBL" id="TEB31482.1"/>
    </source>
</evidence>
<proteinExistence type="predicted"/>
<keyword evidence="3" id="KW-1185">Reference proteome</keyword>
<name>A0A4Y7TD39_COPMI</name>